<evidence type="ECO:0000259" key="1">
    <source>
        <dbReference type="Pfam" id="PF01593"/>
    </source>
</evidence>
<dbReference type="InterPro" id="IPR050464">
    <property type="entry name" value="Zeta_carotene_desat/Oxidored"/>
</dbReference>
<dbReference type="InterPro" id="IPR002937">
    <property type="entry name" value="Amino_oxidase"/>
</dbReference>
<dbReference type="PANTHER" id="PTHR42923">
    <property type="entry name" value="PROTOPORPHYRINOGEN OXIDASE"/>
    <property type="match status" value="1"/>
</dbReference>
<dbReference type="GO" id="GO:0016491">
    <property type="term" value="F:oxidoreductase activity"/>
    <property type="evidence" value="ECO:0007669"/>
    <property type="project" value="InterPro"/>
</dbReference>
<name>A0AAP6MKH1_9GAMM</name>
<keyword evidence="3" id="KW-1185">Reference proteome</keyword>
<evidence type="ECO:0000313" key="3">
    <source>
        <dbReference type="Proteomes" id="UP001302316"/>
    </source>
</evidence>
<dbReference type="FunFam" id="1.10.405.20:FF:000001">
    <property type="entry name" value="Amine oxidase"/>
    <property type="match status" value="1"/>
</dbReference>
<protein>
    <submittedName>
        <fullName evidence="2">FAD-dependent oxidoreductase</fullName>
    </submittedName>
</protein>
<dbReference type="Gene3D" id="1.10.405.20">
    <property type="match status" value="1"/>
</dbReference>
<dbReference type="PANTHER" id="PTHR42923:SF17">
    <property type="entry name" value="AMINE OXIDASE DOMAIN-CONTAINING PROTEIN"/>
    <property type="match status" value="1"/>
</dbReference>
<gene>
    <name evidence="2" type="ORF">VCB98_08045</name>
</gene>
<dbReference type="Pfam" id="PF01593">
    <property type="entry name" value="Amino_oxidase"/>
    <property type="match status" value="1"/>
</dbReference>
<dbReference type="PROSITE" id="PS51257">
    <property type="entry name" value="PROKAR_LIPOPROTEIN"/>
    <property type="match status" value="1"/>
</dbReference>
<reference evidence="2 3" key="1">
    <citation type="submission" date="2023-12" db="EMBL/GenBank/DDBJ databases">
        <title>Whole-genome sequencing of halo(alkali)philic microorganisms from hypersaline lakes.</title>
        <authorList>
            <person name="Sorokin D.Y."/>
            <person name="Merkel A.Y."/>
            <person name="Messina E."/>
            <person name="Yakimov M."/>
        </authorList>
    </citation>
    <scope>NUCLEOTIDE SEQUENCE [LARGE SCALE GENOMIC DNA]</scope>
    <source>
        <strain evidence="2 3">AB-CW1</strain>
    </source>
</reference>
<dbReference type="InterPro" id="IPR036188">
    <property type="entry name" value="FAD/NAD-bd_sf"/>
</dbReference>
<evidence type="ECO:0000313" key="2">
    <source>
        <dbReference type="EMBL" id="MEA5445768.1"/>
    </source>
</evidence>
<feature type="domain" description="Amine oxidase" evidence="1">
    <location>
        <begin position="10"/>
        <end position="275"/>
    </location>
</feature>
<dbReference type="AlphaFoldDB" id="A0AAP6MKH1"/>
<dbReference type="Gene3D" id="3.30.70.1990">
    <property type="match status" value="1"/>
</dbReference>
<proteinExistence type="predicted"/>
<dbReference type="RefSeq" id="WP_346051526.1">
    <property type="nucleotide sequence ID" value="NZ_JAYGII010000014.1"/>
</dbReference>
<accession>A0AAP6MKH1</accession>
<comment type="caution">
    <text evidence="2">The sequence shown here is derived from an EMBL/GenBank/DDBJ whole genome shotgun (WGS) entry which is preliminary data.</text>
</comment>
<dbReference type="EMBL" id="JAYGII010000014">
    <property type="protein sequence ID" value="MEA5445768.1"/>
    <property type="molecule type" value="Genomic_DNA"/>
</dbReference>
<sequence>MRIAVIGSGIAGLSCAWLLSREHEVQLYEASDRFGGHSNTVLLREGRRQIPVDTGFIVFNEPNYPHLNAFFRELGVPVHDSDMSFSASLGQGQLEYAGDGLASLFAQPANILRPSHWRMIREIVRFNRIAAEWLDSGEQTSLSLGAFLKQQGFARELSERYLLPMGAAIWSAPMARILEFPARSFLAFFRNHYLLQVADRPRWKTVLGGSREYVQRVLAELGDRAMAGVAVTAVRRRSAGVLVDDARGGQAEYDQVILACHGDQALAMLKDAQPRERDVLAAFSFQNNTAWLHSDPQLMPKRRRVWSSWNYLADREGASDRKVAVSYWMNRLQPLDASRDYFVTLNPRQRPDPALTWQRMEYEHPVFDLAAIQAQQALPNVQGTDRVWFCGAWTANGFHEDGIRSGIAVANALGTQAPWQQRHGAAVHAHPLQLAGEEA</sequence>
<dbReference type="Proteomes" id="UP001302316">
    <property type="component" value="Unassembled WGS sequence"/>
</dbReference>
<dbReference type="SUPFAM" id="SSF51905">
    <property type="entry name" value="FAD/NAD(P)-binding domain"/>
    <property type="match status" value="1"/>
</dbReference>
<organism evidence="2 3">
    <name type="scientific">Natronospira elongata</name>
    <dbReference type="NCBI Taxonomy" id="3110268"/>
    <lineage>
        <taxon>Bacteria</taxon>
        <taxon>Pseudomonadati</taxon>
        <taxon>Pseudomonadota</taxon>
        <taxon>Gammaproteobacteria</taxon>
        <taxon>Natronospirales</taxon>
        <taxon>Natronospiraceae</taxon>
        <taxon>Natronospira</taxon>
    </lineage>
</organism>
<dbReference type="Gene3D" id="3.50.50.60">
    <property type="entry name" value="FAD/NAD(P)-binding domain"/>
    <property type="match status" value="1"/>
</dbReference>